<dbReference type="EMBL" id="CP059268">
    <property type="protein sequence ID" value="QLQ79097.1"/>
    <property type="molecule type" value="Genomic_DNA"/>
</dbReference>
<dbReference type="Proteomes" id="UP000510647">
    <property type="component" value="Chromosome 2"/>
</dbReference>
<dbReference type="Pfam" id="PF10358">
    <property type="entry name" value="NT-C2"/>
    <property type="match status" value="1"/>
</dbReference>
<organism evidence="3 4">
    <name type="scientific">Torulaspora globosa</name>
    <dbReference type="NCBI Taxonomy" id="48254"/>
    <lineage>
        <taxon>Eukaryota</taxon>
        <taxon>Fungi</taxon>
        <taxon>Dikarya</taxon>
        <taxon>Ascomycota</taxon>
        <taxon>Saccharomycotina</taxon>
        <taxon>Saccharomycetes</taxon>
        <taxon>Saccharomycetales</taxon>
        <taxon>Saccharomycetaceae</taxon>
        <taxon>Torulaspora</taxon>
    </lineage>
</organism>
<dbReference type="InterPro" id="IPR039931">
    <property type="entry name" value="EEIG1/2-like"/>
</dbReference>
<feature type="region of interest" description="Disordered" evidence="1">
    <location>
        <begin position="120"/>
        <end position="140"/>
    </location>
</feature>
<evidence type="ECO:0000313" key="4">
    <source>
        <dbReference type="Proteomes" id="UP000510647"/>
    </source>
</evidence>
<evidence type="ECO:0000313" key="3">
    <source>
        <dbReference type="EMBL" id="QLQ79097.1"/>
    </source>
</evidence>
<sequence>MPLLNGKSKSKKPKFLLTLRINELINIPQSSGYCYVKWHLKEGTGTSASSPIVDSNGEEIYVMNQSHGATPRIMVENHRARWNYEFERPLQIKMLVDKNRELISKVLLLEVFFEFLSDTSGNKPRRSNSGSQSVKNGPNNVYSQKASGKMLLGVVSLNLAQYVREDEQATTNRFLLKKSKVNSILNVTVQIKLIRGSYRDFLVSRSFPSGQVPGALRSGINDILDESSDVGSSTSSAFQPSVSSPLRNKFSMGQRKNGGSSFASTDRTKNFISASMSPLVDSLYQKTFQLPWDPRPGEFTPRECVEDILQGGNGWAKNEKGICLIDLQALRLNELESDYYDKHKIGEVWGNAEGDGSNTDRNATNYEHMDKREFLEKKQLWSRKSSQQQRSQEYDGVNNKTCPEMDGYAEDIPNDKIRDARSWSVTNIIT</sequence>
<dbReference type="PANTHER" id="PTHR21456">
    <property type="entry name" value="FAMILY WITH SEQUENCE SIMILARITY 102"/>
    <property type="match status" value="1"/>
</dbReference>
<reference evidence="3 4" key="1">
    <citation type="submission" date="2020-06" db="EMBL/GenBank/DDBJ databases">
        <title>The yeast mating-type switching endonuclease HO is a domesticated member of an unorthodox homing genetic element family.</title>
        <authorList>
            <person name="Coughlan A.Y."/>
            <person name="Lombardi L."/>
            <person name="Braun-Galleani S."/>
            <person name="Martos A.R."/>
            <person name="Galeote V."/>
            <person name="Bigey F."/>
            <person name="Dequin S."/>
            <person name="Byrne K.P."/>
            <person name="Wolfe K.H."/>
        </authorList>
    </citation>
    <scope>NUCLEOTIDE SEQUENCE [LARGE SCALE GENOMIC DNA]</scope>
    <source>
        <strain evidence="3 4">CBS2947</strain>
    </source>
</reference>
<dbReference type="InterPro" id="IPR019448">
    <property type="entry name" value="NT-C2"/>
</dbReference>
<feature type="region of interest" description="Disordered" evidence="1">
    <location>
        <begin position="380"/>
        <end position="402"/>
    </location>
</feature>
<accession>A0A7H9HR03</accession>
<dbReference type="PANTHER" id="PTHR21456:SF1">
    <property type="entry name" value="C2 NT-TYPE DOMAIN-CONTAINING PROTEIN"/>
    <property type="match status" value="1"/>
</dbReference>
<evidence type="ECO:0000259" key="2">
    <source>
        <dbReference type="PROSITE" id="PS51840"/>
    </source>
</evidence>
<feature type="compositionally biased region" description="Low complexity" evidence="1">
    <location>
        <begin position="382"/>
        <end position="391"/>
    </location>
</feature>
<evidence type="ECO:0000256" key="1">
    <source>
        <dbReference type="SAM" id="MobiDB-lite"/>
    </source>
</evidence>
<keyword evidence="4" id="KW-1185">Reference proteome</keyword>
<name>A0A7H9HR03_9SACH</name>
<dbReference type="PROSITE" id="PS51840">
    <property type="entry name" value="C2_NT"/>
    <property type="match status" value="1"/>
</dbReference>
<proteinExistence type="predicted"/>
<dbReference type="AlphaFoldDB" id="A0A7H9HR03"/>
<dbReference type="OrthoDB" id="3365224at2759"/>
<feature type="domain" description="C2 NT-type" evidence="2">
    <location>
        <begin position="5"/>
        <end position="193"/>
    </location>
</feature>
<gene>
    <name evidence="3" type="ORF">HG537_0B04450</name>
</gene>
<protein>
    <recommendedName>
        <fullName evidence="2">C2 NT-type domain-containing protein</fullName>
    </recommendedName>
</protein>